<dbReference type="PANTHER" id="PTHR10139">
    <property type="entry name" value="DOUBLE-STRAND BREAK REPAIR PROTEIN MRE11"/>
    <property type="match status" value="1"/>
</dbReference>
<evidence type="ECO:0000313" key="21">
    <source>
        <dbReference type="Proteomes" id="UP001318040"/>
    </source>
</evidence>
<feature type="domain" description="Mre11 DNA-binding" evidence="20">
    <location>
        <begin position="291"/>
        <end position="457"/>
    </location>
</feature>
<feature type="compositionally biased region" description="Acidic residues" evidence="19">
    <location>
        <begin position="531"/>
        <end position="543"/>
    </location>
</feature>
<sequence length="707" mass="79462">MGDANEEDTFKILIATDIHLGYMEKDAVRGNDTFVTFDEIMEIAQSKDVDFVLLGGDLFHENKPSRRAMHACMETLRKYCMGDRPVTFEVLSDQAVNFGGSKFPWVNYADPNLNISIPVFSVHGNHDDPTGAEGLCALDLLSCSGLINHFGRATSLEKIEISPILLQKGSTKLALFGLGSIRDERLHRMFVKGDVLMLRPKEDKDEWFNLFVIHQNRSKHSATNYIPEHFLYSFLDLVVWGHEHECLIKPMRNEQRLFYVTQPGSSVVTSLSPGEAVAKHVGILHVHGKRMNLQKIPLKTVRQFYIQDVVLQDTTINPSHPKVTQMIENYCSEKVEDMLEQAAAERSGHSKQPDRPLIRLRIDYSGGFEPFNTLRFSQKFVEHVGNPKDIIHFFRQREMKARTGDEMDFGQAFSHVAHGENTLRVEDLVKEYFKSAEKNVQLALLTERGMGAAVQEFVDKEEKEAISELVKVQLTKTQEHLKKTEVSSVDTIDEEVRHFRESCKKNMQEDEDIKEAVSRSRAIRPTGETSDHDDDDQDDEERADEVRTPTSRGRGKGSRGRARGQGSAGTRGRTLRGGRGSRGKAGGFGLDFHNEPPPSARRKAPAANVAPQSTIDAMFTTSTQKPSRSASVTKKYNPPVQISDSESETELLSASPKRSSERNRNEVTGPAGSSRAPSGSYRTSSQSHRGVMFDDDDDEDEDYNPFK</sequence>
<evidence type="ECO:0000256" key="19">
    <source>
        <dbReference type="SAM" id="MobiDB-lite"/>
    </source>
</evidence>
<evidence type="ECO:0000256" key="12">
    <source>
        <dbReference type="ARBA" id="ARBA00023204"/>
    </source>
</evidence>
<dbReference type="AlphaFoldDB" id="A0AAJ7UEC4"/>
<dbReference type="GO" id="GO:0007095">
    <property type="term" value="P:mitotic G2 DNA damage checkpoint signaling"/>
    <property type="evidence" value="ECO:0007669"/>
    <property type="project" value="TreeGrafter"/>
</dbReference>
<keyword evidence="13 16" id="KW-0464">Manganese</keyword>
<gene>
    <name evidence="22" type="primary">MRE11</name>
</gene>
<dbReference type="GO" id="GO:0042138">
    <property type="term" value="P:meiotic DNA double-strand break formation"/>
    <property type="evidence" value="ECO:0007669"/>
    <property type="project" value="TreeGrafter"/>
</dbReference>
<dbReference type="GO" id="GO:0000724">
    <property type="term" value="P:double-strand break repair via homologous recombination"/>
    <property type="evidence" value="ECO:0007669"/>
    <property type="project" value="TreeGrafter"/>
</dbReference>
<dbReference type="GO" id="GO:0030870">
    <property type="term" value="C:Mre11 complex"/>
    <property type="evidence" value="ECO:0007669"/>
    <property type="project" value="UniProtKB-UniRule"/>
</dbReference>
<keyword evidence="6 16" id="KW-0540">Nuclease</keyword>
<evidence type="ECO:0000259" key="20">
    <source>
        <dbReference type="SMART" id="SM01347"/>
    </source>
</evidence>
<evidence type="ECO:0000256" key="4">
    <source>
        <dbReference type="ARBA" id="ARBA00009028"/>
    </source>
</evidence>
<keyword evidence="12 16" id="KW-0234">DNA repair</keyword>
<name>A0AAJ7UEC4_PETMA</name>
<evidence type="ECO:0000256" key="8">
    <source>
        <dbReference type="ARBA" id="ARBA00022759"/>
    </source>
</evidence>
<dbReference type="GO" id="GO:0035861">
    <property type="term" value="C:site of double-strand break"/>
    <property type="evidence" value="ECO:0007669"/>
    <property type="project" value="TreeGrafter"/>
</dbReference>
<keyword evidence="21" id="KW-1185">Reference proteome</keyword>
<feature type="compositionally biased region" description="Basic and acidic residues" evidence="19">
    <location>
        <begin position="502"/>
        <end position="518"/>
    </location>
</feature>
<dbReference type="InterPro" id="IPR029052">
    <property type="entry name" value="Metallo-depent_PP-like"/>
</dbReference>
<dbReference type="KEGG" id="pmrn:116956293"/>
<evidence type="ECO:0000256" key="2">
    <source>
        <dbReference type="ARBA" id="ARBA00004123"/>
    </source>
</evidence>
<evidence type="ECO:0000256" key="17">
    <source>
        <dbReference type="PIRSR" id="PIRSR000882-1"/>
    </source>
</evidence>
<dbReference type="GO" id="GO:0097552">
    <property type="term" value="P:mitochondrial double-strand break repair via homologous recombination"/>
    <property type="evidence" value="ECO:0007669"/>
    <property type="project" value="TreeGrafter"/>
</dbReference>
<evidence type="ECO:0000256" key="1">
    <source>
        <dbReference type="ARBA" id="ARBA00001936"/>
    </source>
</evidence>
<feature type="compositionally biased region" description="Basic residues" evidence="19">
    <location>
        <begin position="573"/>
        <end position="582"/>
    </location>
</feature>
<dbReference type="GO" id="GO:0008296">
    <property type="term" value="F:3'-5'-DNA exonuclease activity"/>
    <property type="evidence" value="ECO:0007669"/>
    <property type="project" value="InterPro"/>
</dbReference>
<dbReference type="CTD" id="4361"/>
<dbReference type="GO" id="GO:0031573">
    <property type="term" value="P:mitotic intra-S DNA damage checkpoint signaling"/>
    <property type="evidence" value="ECO:0007669"/>
    <property type="project" value="TreeGrafter"/>
</dbReference>
<dbReference type="InterPro" id="IPR041796">
    <property type="entry name" value="Mre11_N"/>
</dbReference>
<evidence type="ECO:0000256" key="10">
    <source>
        <dbReference type="ARBA" id="ARBA00022801"/>
    </source>
</evidence>
<proteinExistence type="inferred from homology"/>
<dbReference type="InterPro" id="IPR004843">
    <property type="entry name" value="Calcineurin-like_PHP"/>
</dbReference>
<evidence type="ECO:0000313" key="22">
    <source>
        <dbReference type="RefSeq" id="XP_032833686.1"/>
    </source>
</evidence>
<protein>
    <recommendedName>
        <fullName evidence="16">Double-strand break repair protein</fullName>
    </recommendedName>
</protein>
<evidence type="ECO:0000256" key="3">
    <source>
        <dbReference type="ARBA" id="ARBA00004286"/>
    </source>
</evidence>
<keyword evidence="7" id="KW-0479">Metal-binding</keyword>
<evidence type="ECO:0000256" key="5">
    <source>
        <dbReference type="ARBA" id="ARBA00022454"/>
    </source>
</evidence>
<comment type="function">
    <text evidence="16">Core component of the MRN complex, which plays a central role in double-strand break (DSB) repair, DNA recombination, maintenance of telomere integrity and meiosis. The MRN complex is involved in the repair of DNA double-strand breaks (DSBs) via homologous recombination (HR), an error-free mechanism which primarily occurs during S and G2 phases. The complex (1) mediates the end resection of damaged DNA, which generates proper single-stranded DNA, a key initial steps in HR, and is (2) required for the recruitment of other repair factors and efficient activation of ATM and ATR upon DNA damage. Within the MRN complex, MRE11 possesses both single-strand endonuclease activity and double-strand-specific 3'-5' exonuclease activity. MRE11 first endonucleolytically cleaves the 5' strand at DNA DSB ends to prevent non-homologous end joining (NHEJ) and licence HR. It then generates a single-stranded DNA gap via 3' to 5' exonucleolytic degradation, which is required for single-strand invasion and recombination.</text>
</comment>
<feature type="region of interest" description="Disordered" evidence="19">
    <location>
        <begin position="502"/>
        <end position="707"/>
    </location>
</feature>
<evidence type="ECO:0000256" key="11">
    <source>
        <dbReference type="ARBA" id="ARBA00022839"/>
    </source>
</evidence>
<dbReference type="SUPFAM" id="SSF56300">
    <property type="entry name" value="Metallo-dependent phosphatases"/>
    <property type="match status" value="1"/>
</dbReference>
<dbReference type="InterPro" id="IPR003701">
    <property type="entry name" value="Mre11"/>
</dbReference>
<evidence type="ECO:0000256" key="6">
    <source>
        <dbReference type="ARBA" id="ARBA00022722"/>
    </source>
</evidence>
<dbReference type="PANTHER" id="PTHR10139:SF1">
    <property type="entry name" value="DOUBLE-STRAND BREAK REPAIR PROTEIN MRE11"/>
    <property type="match status" value="1"/>
</dbReference>
<comment type="similarity">
    <text evidence="4 16 18">Belongs to the MRE11/RAD32 family.</text>
</comment>
<dbReference type="PIRSF" id="PIRSF000882">
    <property type="entry name" value="DSB_repair_MRE11"/>
    <property type="match status" value="1"/>
</dbReference>
<keyword evidence="8 16" id="KW-0255">Endonuclease</keyword>
<evidence type="ECO:0000256" key="15">
    <source>
        <dbReference type="ARBA" id="ARBA00023254"/>
    </source>
</evidence>
<dbReference type="NCBIfam" id="TIGR00583">
    <property type="entry name" value="mre11"/>
    <property type="match status" value="1"/>
</dbReference>
<feature type="active site" description="Proton donor" evidence="17">
    <location>
        <position position="126"/>
    </location>
</feature>
<keyword evidence="5" id="KW-0158">Chromosome</keyword>
<dbReference type="GO" id="GO:0000014">
    <property type="term" value="F:single-stranded DNA endodeoxyribonuclease activity"/>
    <property type="evidence" value="ECO:0007669"/>
    <property type="project" value="TreeGrafter"/>
</dbReference>
<dbReference type="Proteomes" id="UP001318040">
    <property type="component" value="Chromosome 64"/>
</dbReference>
<dbReference type="GO" id="GO:0006303">
    <property type="term" value="P:double-strand break repair via nonhomologous end joining"/>
    <property type="evidence" value="ECO:0007669"/>
    <property type="project" value="TreeGrafter"/>
</dbReference>
<evidence type="ECO:0000256" key="14">
    <source>
        <dbReference type="ARBA" id="ARBA00023242"/>
    </source>
</evidence>
<dbReference type="GeneID" id="116956293"/>
<feature type="compositionally biased region" description="Basic residues" evidence="19">
    <location>
        <begin position="553"/>
        <end position="562"/>
    </location>
</feature>
<comment type="cofactor">
    <cofactor evidence="1 16">
        <name>Mn(2+)</name>
        <dbReference type="ChEBI" id="CHEBI:29035"/>
    </cofactor>
</comment>
<comment type="subcellular location">
    <subcellularLocation>
        <location evidence="3">Chromosome</location>
    </subcellularLocation>
    <subcellularLocation>
        <location evidence="2 16">Nucleus</location>
    </subcellularLocation>
</comment>
<feature type="compositionally biased region" description="Acidic residues" evidence="19">
    <location>
        <begin position="693"/>
        <end position="707"/>
    </location>
</feature>
<evidence type="ECO:0000256" key="13">
    <source>
        <dbReference type="ARBA" id="ARBA00023211"/>
    </source>
</evidence>
<dbReference type="CDD" id="cd00840">
    <property type="entry name" value="MPP_Mre11_N"/>
    <property type="match status" value="1"/>
</dbReference>
<organism evidence="21 22">
    <name type="scientific">Petromyzon marinus</name>
    <name type="common">Sea lamprey</name>
    <dbReference type="NCBI Taxonomy" id="7757"/>
    <lineage>
        <taxon>Eukaryota</taxon>
        <taxon>Metazoa</taxon>
        <taxon>Chordata</taxon>
        <taxon>Craniata</taxon>
        <taxon>Vertebrata</taxon>
        <taxon>Cyclostomata</taxon>
        <taxon>Hyperoartia</taxon>
        <taxon>Petromyzontiformes</taxon>
        <taxon>Petromyzontidae</taxon>
        <taxon>Petromyzon</taxon>
    </lineage>
</organism>
<reference evidence="22" key="1">
    <citation type="submission" date="2025-08" db="UniProtKB">
        <authorList>
            <consortium name="RefSeq"/>
        </authorList>
    </citation>
    <scope>IDENTIFICATION</scope>
    <source>
        <tissue evidence="22">Sperm</tissue>
    </source>
</reference>
<evidence type="ECO:0000256" key="16">
    <source>
        <dbReference type="PIRNR" id="PIRNR000882"/>
    </source>
</evidence>
<dbReference type="Pfam" id="PF04152">
    <property type="entry name" value="Mre11_DNA_bind"/>
    <property type="match status" value="1"/>
</dbReference>
<dbReference type="Pfam" id="PF00149">
    <property type="entry name" value="Metallophos"/>
    <property type="match status" value="1"/>
</dbReference>
<dbReference type="Gene3D" id="3.30.110.110">
    <property type="entry name" value="Mre11, capping domain"/>
    <property type="match status" value="1"/>
</dbReference>
<dbReference type="FunFam" id="3.60.21.10:FF:000011">
    <property type="entry name" value="Double-strand break repair protein"/>
    <property type="match status" value="1"/>
</dbReference>
<keyword evidence="15 16" id="KW-0469">Meiosis</keyword>
<dbReference type="InterPro" id="IPR038487">
    <property type="entry name" value="Mre11_capping_dom"/>
</dbReference>
<keyword evidence="11 16" id="KW-0269">Exonuclease</keyword>
<evidence type="ECO:0000256" key="18">
    <source>
        <dbReference type="RuleBase" id="RU003447"/>
    </source>
</evidence>
<dbReference type="SMART" id="SM01347">
    <property type="entry name" value="Mre11_DNA_bind"/>
    <property type="match status" value="1"/>
</dbReference>
<keyword evidence="14 16" id="KW-0539">Nucleus</keyword>
<keyword evidence="10 16" id="KW-0378">Hydrolase</keyword>
<keyword evidence="9 16" id="KW-0227">DNA damage</keyword>
<feature type="compositionally biased region" description="Polar residues" evidence="19">
    <location>
        <begin position="610"/>
        <end position="644"/>
    </location>
</feature>
<dbReference type="RefSeq" id="XP_032833686.1">
    <property type="nucleotide sequence ID" value="XM_032977795.1"/>
</dbReference>
<dbReference type="GO" id="GO:0000723">
    <property type="term" value="P:telomere maintenance"/>
    <property type="evidence" value="ECO:0007669"/>
    <property type="project" value="TreeGrafter"/>
</dbReference>
<accession>A0AAJ7UEC4</accession>
<dbReference type="Gene3D" id="3.60.21.10">
    <property type="match status" value="1"/>
</dbReference>
<dbReference type="GO" id="GO:0030145">
    <property type="term" value="F:manganese ion binding"/>
    <property type="evidence" value="ECO:0007669"/>
    <property type="project" value="UniProtKB-UniRule"/>
</dbReference>
<dbReference type="InterPro" id="IPR007281">
    <property type="entry name" value="Mre11_DNA-bd"/>
</dbReference>
<feature type="compositionally biased region" description="Low complexity" evidence="19">
    <location>
        <begin position="669"/>
        <end position="680"/>
    </location>
</feature>
<evidence type="ECO:0000256" key="7">
    <source>
        <dbReference type="ARBA" id="ARBA00022723"/>
    </source>
</evidence>
<evidence type="ECO:0000256" key="9">
    <source>
        <dbReference type="ARBA" id="ARBA00022763"/>
    </source>
</evidence>